<evidence type="ECO:0000313" key="1">
    <source>
        <dbReference type="EMBL" id="GAH42966.1"/>
    </source>
</evidence>
<protein>
    <submittedName>
        <fullName evidence="1">Uncharacterized protein</fullName>
    </submittedName>
</protein>
<gene>
    <name evidence="1" type="ORF">S03H2_11590</name>
</gene>
<accession>X1FBI3</accession>
<comment type="caution">
    <text evidence="1">The sequence shown here is derived from an EMBL/GenBank/DDBJ whole genome shotgun (WGS) entry which is preliminary data.</text>
</comment>
<proteinExistence type="predicted"/>
<organism evidence="1">
    <name type="scientific">marine sediment metagenome</name>
    <dbReference type="NCBI Taxonomy" id="412755"/>
    <lineage>
        <taxon>unclassified sequences</taxon>
        <taxon>metagenomes</taxon>
        <taxon>ecological metagenomes</taxon>
    </lineage>
</organism>
<reference evidence="1" key="1">
    <citation type="journal article" date="2014" name="Front. Microbiol.">
        <title>High frequency of phylogenetically diverse reductive dehalogenase-homologous genes in deep subseafloor sedimentary metagenomes.</title>
        <authorList>
            <person name="Kawai M."/>
            <person name="Futagami T."/>
            <person name="Toyoda A."/>
            <person name="Takaki Y."/>
            <person name="Nishi S."/>
            <person name="Hori S."/>
            <person name="Arai W."/>
            <person name="Tsubouchi T."/>
            <person name="Morono Y."/>
            <person name="Uchiyama I."/>
            <person name="Ito T."/>
            <person name="Fujiyama A."/>
            <person name="Inagaki F."/>
            <person name="Takami H."/>
        </authorList>
    </citation>
    <scope>NUCLEOTIDE SEQUENCE</scope>
    <source>
        <strain evidence="1">Expedition CK06-06</strain>
    </source>
</reference>
<name>X1FBI3_9ZZZZ</name>
<sequence>MKKAEIKQITDFLSDVYEGICEGDETTTMQQQLTELYRVIKRLMDLTSKAPEREKQFFGRFYLTFV</sequence>
<dbReference type="EMBL" id="BARU01005906">
    <property type="protein sequence ID" value="GAH42966.1"/>
    <property type="molecule type" value="Genomic_DNA"/>
</dbReference>
<dbReference type="AlphaFoldDB" id="X1FBI3"/>